<dbReference type="OMA" id="FDVITMN"/>
<feature type="domain" description="Methyltransferase type 11" evidence="1">
    <location>
        <begin position="62"/>
        <end position="164"/>
    </location>
</feature>
<sequence>MSSEKELGKVALDSWETNASFWDDSIGKDGNIYWQKLQEPSLRRLLGDHLKQQPGQEQCRALDLATGNGICARWLAKHGAKVTATDGSENMLKIARDQTEKETANVVFSKLNVTQKEDFDALIAAVDEDKFDIILMNMAIMDVSTLEPLVQALPQLLKPNGVFVATVLHPVFITSGASRNVDLRYVGGGLEVVRTRVVKDYLHIPPYKGIAIPGQPARQVYFHRPMDELFTTFFRAGLVMDAMEEPAFSAEDEDKDRVESSRNYTQLPAIVSFRMRLPSK</sequence>
<dbReference type="PANTHER" id="PTHR43861">
    <property type="entry name" value="TRANS-ACONITATE 2-METHYLTRANSFERASE-RELATED"/>
    <property type="match status" value="1"/>
</dbReference>
<dbReference type="VEuPathDB" id="FungiDB:SMAC_08982"/>
<dbReference type="SUPFAM" id="SSF53335">
    <property type="entry name" value="S-adenosyl-L-methionine-dependent methyltransferases"/>
    <property type="match status" value="1"/>
</dbReference>
<dbReference type="Gene3D" id="3.40.50.150">
    <property type="entry name" value="Vaccinia Virus protein VP39"/>
    <property type="match status" value="1"/>
</dbReference>
<reference evidence="2 3" key="1">
    <citation type="submission" date="2017-07" db="EMBL/GenBank/DDBJ databases">
        <title>Genome sequence of the Sordaria macrospora wild type strain R19027.</title>
        <authorList>
            <person name="Nowrousian M."/>
            <person name="Teichert I."/>
            <person name="Kueck U."/>
        </authorList>
    </citation>
    <scope>NUCLEOTIDE SEQUENCE [LARGE SCALE GENOMIC DNA]</scope>
    <source>
        <strain evidence="2 3">R19027</strain>
        <tissue evidence="2">Mycelium</tissue>
    </source>
</reference>
<evidence type="ECO:0000313" key="3">
    <source>
        <dbReference type="Proteomes" id="UP000433876"/>
    </source>
</evidence>
<evidence type="ECO:0000259" key="1">
    <source>
        <dbReference type="Pfam" id="PF08241"/>
    </source>
</evidence>
<organism evidence="2 3">
    <name type="scientific">Sordaria macrospora</name>
    <dbReference type="NCBI Taxonomy" id="5147"/>
    <lineage>
        <taxon>Eukaryota</taxon>
        <taxon>Fungi</taxon>
        <taxon>Dikarya</taxon>
        <taxon>Ascomycota</taxon>
        <taxon>Pezizomycotina</taxon>
        <taxon>Sordariomycetes</taxon>
        <taxon>Sordariomycetidae</taxon>
        <taxon>Sordariales</taxon>
        <taxon>Sordariaceae</taxon>
        <taxon>Sordaria</taxon>
    </lineage>
</organism>
<dbReference type="InterPro" id="IPR029063">
    <property type="entry name" value="SAM-dependent_MTases_sf"/>
</dbReference>
<dbReference type="EMBL" id="NMPR01000011">
    <property type="protein sequence ID" value="KAA8635546.1"/>
    <property type="molecule type" value="Genomic_DNA"/>
</dbReference>
<dbReference type="GO" id="GO:0008757">
    <property type="term" value="F:S-adenosylmethionine-dependent methyltransferase activity"/>
    <property type="evidence" value="ECO:0007669"/>
    <property type="project" value="InterPro"/>
</dbReference>
<protein>
    <recommendedName>
        <fullName evidence="1">Methyltransferase type 11 domain-containing protein</fullName>
    </recommendedName>
</protein>
<evidence type="ECO:0000313" key="2">
    <source>
        <dbReference type="EMBL" id="KAA8635546.1"/>
    </source>
</evidence>
<name>A0A8S9A213_SORMA</name>
<proteinExistence type="predicted"/>
<dbReference type="CDD" id="cd02440">
    <property type="entry name" value="AdoMet_MTases"/>
    <property type="match status" value="1"/>
</dbReference>
<dbReference type="Pfam" id="PF08241">
    <property type="entry name" value="Methyltransf_11"/>
    <property type="match status" value="1"/>
</dbReference>
<accession>A0A8S9A213</accession>
<dbReference type="InterPro" id="IPR013216">
    <property type="entry name" value="Methyltransf_11"/>
</dbReference>
<dbReference type="PANTHER" id="PTHR43861:SF1">
    <property type="entry name" value="TRANS-ACONITATE 2-METHYLTRANSFERASE"/>
    <property type="match status" value="1"/>
</dbReference>
<comment type="caution">
    <text evidence="2">The sequence shown here is derived from an EMBL/GenBank/DDBJ whole genome shotgun (WGS) entry which is preliminary data.</text>
</comment>
<gene>
    <name evidence="2" type="ORF">SMACR_08982</name>
</gene>
<dbReference type="AlphaFoldDB" id="A0A8S9A213"/>
<dbReference type="Proteomes" id="UP000433876">
    <property type="component" value="Unassembled WGS sequence"/>
</dbReference>